<reference evidence="2 3" key="1">
    <citation type="submission" date="2019-09" db="EMBL/GenBank/DDBJ databases">
        <title>YIM 132180 draft genome.</title>
        <authorList>
            <person name="Zhang K."/>
        </authorList>
    </citation>
    <scope>NUCLEOTIDE SEQUENCE [LARGE SCALE GENOMIC DNA]</scope>
    <source>
        <strain evidence="2 3">YIM 132180</strain>
    </source>
</reference>
<feature type="transmembrane region" description="Helical" evidence="1">
    <location>
        <begin position="53"/>
        <end position="74"/>
    </location>
</feature>
<dbReference type="Proteomes" id="UP000432089">
    <property type="component" value="Unassembled WGS sequence"/>
</dbReference>
<gene>
    <name evidence="2" type="ORF">F6X38_06885</name>
</gene>
<dbReference type="RefSeq" id="WP_150968875.1">
    <property type="nucleotide sequence ID" value="NZ_VZDO01000004.1"/>
</dbReference>
<evidence type="ECO:0000313" key="3">
    <source>
        <dbReference type="Proteomes" id="UP000432089"/>
    </source>
</evidence>
<name>A0A7V7PQR1_9HYPH</name>
<evidence type="ECO:0000313" key="2">
    <source>
        <dbReference type="EMBL" id="KAB0680723.1"/>
    </source>
</evidence>
<keyword evidence="1" id="KW-0472">Membrane</keyword>
<protein>
    <submittedName>
        <fullName evidence="2">Uncharacterized protein</fullName>
    </submittedName>
</protein>
<dbReference type="EMBL" id="VZDO01000004">
    <property type="protein sequence ID" value="KAB0680723.1"/>
    <property type="molecule type" value="Genomic_DNA"/>
</dbReference>
<sequence>MPTPSDDGGPVDSRDHGRKRGLQLTCGAALAATSAFAWATLLQPDLVPSGIPMNGSASLVIGLAGLAALGLVIVSARTNPARAEGAGAAADGREVPAASMPGLAPMRASVAELAKAAAAARISRILILAPPGWKAAEAVAVARHLSNGDEPTILVDFDGGCTVGDLALSREVESIAHIAASPTTFAHAIQRDRAGRTHLLAARLDAPNAASDAASVLTTLEEVYARVVAIVPADAETLAPLVHDDTALVVPRRIEAEVGLKTTIGRLMPGGLDEVVFLDEDLDERAKLVPHHTVVKRAVRA</sequence>
<organism evidence="2 3">
    <name type="scientific">Plantimonas leprariae</name>
    <dbReference type="NCBI Taxonomy" id="2615207"/>
    <lineage>
        <taxon>Bacteria</taxon>
        <taxon>Pseudomonadati</taxon>
        <taxon>Pseudomonadota</taxon>
        <taxon>Alphaproteobacteria</taxon>
        <taxon>Hyphomicrobiales</taxon>
        <taxon>Aurantimonadaceae</taxon>
        <taxon>Plantimonas</taxon>
    </lineage>
</organism>
<keyword evidence="1" id="KW-0812">Transmembrane</keyword>
<dbReference type="AlphaFoldDB" id="A0A7V7PQR1"/>
<comment type="caution">
    <text evidence="2">The sequence shown here is derived from an EMBL/GenBank/DDBJ whole genome shotgun (WGS) entry which is preliminary data.</text>
</comment>
<proteinExistence type="predicted"/>
<evidence type="ECO:0000256" key="1">
    <source>
        <dbReference type="SAM" id="Phobius"/>
    </source>
</evidence>
<keyword evidence="3" id="KW-1185">Reference proteome</keyword>
<keyword evidence="1" id="KW-1133">Transmembrane helix</keyword>
<feature type="transmembrane region" description="Helical" evidence="1">
    <location>
        <begin position="21"/>
        <end position="41"/>
    </location>
</feature>
<accession>A0A7V7PQR1</accession>